<evidence type="ECO:0000256" key="2">
    <source>
        <dbReference type="ARBA" id="ARBA00022827"/>
    </source>
</evidence>
<dbReference type="Proteomes" id="UP000466632">
    <property type="component" value="Chromosome"/>
</dbReference>
<name>A0A7I7P626_9MYCO</name>
<evidence type="ECO:0000256" key="1">
    <source>
        <dbReference type="ARBA" id="ARBA00022630"/>
    </source>
</evidence>
<evidence type="ECO:0000256" key="3">
    <source>
        <dbReference type="ARBA" id="ARBA00023002"/>
    </source>
</evidence>
<organism evidence="5 6">
    <name type="scientific">Mycobacterium seoulense</name>
    <dbReference type="NCBI Taxonomy" id="386911"/>
    <lineage>
        <taxon>Bacteria</taxon>
        <taxon>Bacillati</taxon>
        <taxon>Actinomycetota</taxon>
        <taxon>Actinomycetes</taxon>
        <taxon>Mycobacteriales</taxon>
        <taxon>Mycobacteriaceae</taxon>
        <taxon>Mycobacterium</taxon>
    </lineage>
</organism>
<evidence type="ECO:0000313" key="5">
    <source>
        <dbReference type="EMBL" id="BBY03990.1"/>
    </source>
</evidence>
<dbReference type="InterPro" id="IPR016166">
    <property type="entry name" value="FAD-bd_PCMH"/>
</dbReference>
<dbReference type="Pfam" id="PF00941">
    <property type="entry name" value="FAD_binding_5"/>
    <property type="match status" value="1"/>
</dbReference>
<dbReference type="InterPro" id="IPR016169">
    <property type="entry name" value="FAD-bd_PCMH_sub2"/>
</dbReference>
<dbReference type="SUPFAM" id="SSF56176">
    <property type="entry name" value="FAD-binding/transporter-associated domain-like"/>
    <property type="match status" value="1"/>
</dbReference>
<dbReference type="Gene3D" id="3.30.390.50">
    <property type="entry name" value="CO dehydrogenase flavoprotein, C-terminal domain"/>
    <property type="match status" value="1"/>
</dbReference>
<keyword evidence="6" id="KW-1185">Reference proteome</keyword>
<keyword evidence="3" id="KW-0560">Oxidoreductase</keyword>
<evidence type="ECO:0000313" key="6">
    <source>
        <dbReference type="Proteomes" id="UP000466632"/>
    </source>
</evidence>
<dbReference type="InterPro" id="IPR036683">
    <property type="entry name" value="CO_DH_flav_C_dom_sf"/>
</dbReference>
<dbReference type="PANTHER" id="PTHR42659">
    <property type="entry name" value="XANTHINE DEHYDROGENASE SUBUNIT C-RELATED"/>
    <property type="match status" value="1"/>
</dbReference>
<reference evidence="5 6" key="1">
    <citation type="journal article" date="2019" name="Emerg. Microbes Infect.">
        <title>Comprehensive subspecies identification of 175 nontuberculous mycobacteria species based on 7547 genomic profiles.</title>
        <authorList>
            <person name="Matsumoto Y."/>
            <person name="Kinjo T."/>
            <person name="Motooka D."/>
            <person name="Nabeya D."/>
            <person name="Jung N."/>
            <person name="Uechi K."/>
            <person name="Horii T."/>
            <person name="Iida T."/>
            <person name="Fujita J."/>
            <person name="Nakamura S."/>
        </authorList>
    </citation>
    <scope>NUCLEOTIDE SEQUENCE [LARGE SCALE GENOMIC DNA]</scope>
    <source>
        <strain evidence="5 6">JCM 16018</strain>
    </source>
</reference>
<dbReference type="Gene3D" id="3.30.43.10">
    <property type="entry name" value="Uridine Diphospho-n-acetylenolpyruvylglucosamine Reductase, domain 2"/>
    <property type="match status" value="1"/>
</dbReference>
<dbReference type="InterPro" id="IPR002346">
    <property type="entry name" value="Mopterin_DH_FAD-bd"/>
</dbReference>
<dbReference type="Pfam" id="PF03450">
    <property type="entry name" value="CO_deh_flav_C"/>
    <property type="match status" value="1"/>
</dbReference>
<dbReference type="EMBL" id="AP022582">
    <property type="protein sequence ID" value="BBY03990.1"/>
    <property type="molecule type" value="Genomic_DNA"/>
</dbReference>
<feature type="domain" description="FAD-binding PCMH-type" evidence="4">
    <location>
        <begin position="19"/>
        <end position="196"/>
    </location>
</feature>
<dbReference type="InterPro" id="IPR016167">
    <property type="entry name" value="FAD-bd_PCMH_sub1"/>
</dbReference>
<dbReference type="SUPFAM" id="SSF55447">
    <property type="entry name" value="CO dehydrogenase flavoprotein C-terminal domain-like"/>
    <property type="match status" value="1"/>
</dbReference>
<dbReference type="AlphaFoldDB" id="A0A7I7P626"/>
<proteinExistence type="predicted"/>
<keyword evidence="1" id="KW-0285">Flavoprotein</keyword>
<dbReference type="PANTHER" id="PTHR42659:SF2">
    <property type="entry name" value="XANTHINE DEHYDROGENASE SUBUNIT C-RELATED"/>
    <property type="match status" value="1"/>
</dbReference>
<dbReference type="InterPro" id="IPR051312">
    <property type="entry name" value="Diverse_Substr_Oxidored"/>
</dbReference>
<evidence type="ECO:0000259" key="4">
    <source>
        <dbReference type="PROSITE" id="PS51387"/>
    </source>
</evidence>
<dbReference type="PROSITE" id="PS51387">
    <property type="entry name" value="FAD_PCMH"/>
    <property type="match status" value="1"/>
</dbReference>
<gene>
    <name evidence="5" type="ORF">MSEO_44890</name>
</gene>
<accession>A0A7I7P626</accession>
<dbReference type="KEGG" id="mseo:MSEO_44890"/>
<sequence length="310" mass="33196">MLNSLLTPLSGRLTLWRMQVPGPFEYERATSVDHAIGLLDRLGEGARVVAGGHSLLPMMKLRIANPEYLVDINDLALELGYVITDPTLVRIGAMTRHREILESDTLAAVCPIFRDAERVIADPVVRNRGTLGGSLCQADPAEDLSTVCTVLDAVCLARGPSGEREIAIDDFLAGPYETTLARNEILIEVRIPLRHNSSSAYAKVERRVGDWAVTAAGAAITLDGDQIAAARVDLTAVNPDPGGLAELSAALVGQPATESVFADAGRRAAQACDPVTDVRGSAEYKRHLASELTIRTLRTAAERVREQGGN</sequence>
<protein>
    <submittedName>
        <fullName evidence="5">Carbon monoxide dehydrogenase medium subunit</fullName>
    </submittedName>
</protein>
<dbReference type="InterPro" id="IPR036318">
    <property type="entry name" value="FAD-bd_PCMH-like_sf"/>
</dbReference>
<dbReference type="GO" id="GO:0071949">
    <property type="term" value="F:FAD binding"/>
    <property type="evidence" value="ECO:0007669"/>
    <property type="project" value="InterPro"/>
</dbReference>
<dbReference type="SMART" id="SM01092">
    <property type="entry name" value="CO_deh_flav_C"/>
    <property type="match status" value="1"/>
</dbReference>
<dbReference type="GO" id="GO:0016491">
    <property type="term" value="F:oxidoreductase activity"/>
    <property type="evidence" value="ECO:0007669"/>
    <property type="project" value="UniProtKB-KW"/>
</dbReference>
<dbReference type="Gene3D" id="3.30.465.10">
    <property type="match status" value="1"/>
</dbReference>
<dbReference type="InterPro" id="IPR005107">
    <property type="entry name" value="CO_DH_flav_C"/>
</dbReference>
<keyword evidence="2" id="KW-0274">FAD</keyword>